<comment type="caution">
    <text evidence="1">The sequence shown here is derived from an EMBL/GenBank/DDBJ whole genome shotgun (WGS) entry which is preliminary data.</text>
</comment>
<keyword evidence="2" id="KW-1185">Reference proteome</keyword>
<dbReference type="InterPro" id="IPR012340">
    <property type="entry name" value="NA-bd_OB-fold"/>
</dbReference>
<reference evidence="1" key="1">
    <citation type="submission" date="2022-07" db="EMBL/GenBank/DDBJ databases">
        <title>Phylogenomic reconstructions and comparative analyses of Kickxellomycotina fungi.</title>
        <authorList>
            <person name="Reynolds N.K."/>
            <person name="Stajich J.E."/>
            <person name="Barry K."/>
            <person name="Grigoriev I.V."/>
            <person name="Crous P."/>
            <person name="Smith M.E."/>
        </authorList>
    </citation>
    <scope>NUCLEOTIDE SEQUENCE</scope>
    <source>
        <strain evidence="1">IMI 214461</strain>
    </source>
</reference>
<dbReference type="PANTHER" id="PTHR33905:SF1">
    <property type="entry name" value="CST COMPLEX SUBUNIT TEN1"/>
    <property type="match status" value="1"/>
</dbReference>
<evidence type="ECO:0008006" key="3">
    <source>
        <dbReference type="Google" id="ProtNLM"/>
    </source>
</evidence>
<dbReference type="Pfam" id="PF15490">
    <property type="entry name" value="Ten1_2"/>
    <property type="match status" value="1"/>
</dbReference>
<evidence type="ECO:0000313" key="1">
    <source>
        <dbReference type="EMBL" id="KAJ2003516.1"/>
    </source>
</evidence>
<gene>
    <name evidence="1" type="ORF">H4R26_003029</name>
</gene>
<dbReference type="GO" id="GO:1990879">
    <property type="term" value="C:CST complex"/>
    <property type="evidence" value="ECO:0007669"/>
    <property type="project" value="InterPro"/>
</dbReference>
<dbReference type="Proteomes" id="UP001150907">
    <property type="component" value="Unassembled WGS sequence"/>
</dbReference>
<dbReference type="EMBL" id="JANBQF010000215">
    <property type="protein sequence ID" value="KAJ2003516.1"/>
    <property type="molecule type" value="Genomic_DNA"/>
</dbReference>
<dbReference type="GO" id="GO:0010521">
    <property type="term" value="F:telomerase inhibitor activity"/>
    <property type="evidence" value="ECO:0007669"/>
    <property type="project" value="TreeGrafter"/>
</dbReference>
<dbReference type="Gene3D" id="2.40.50.140">
    <property type="entry name" value="Nucleic acid-binding proteins"/>
    <property type="match status" value="1"/>
</dbReference>
<organism evidence="1 2">
    <name type="scientific">Coemansia thaxteri</name>
    <dbReference type="NCBI Taxonomy" id="2663907"/>
    <lineage>
        <taxon>Eukaryota</taxon>
        <taxon>Fungi</taxon>
        <taxon>Fungi incertae sedis</taxon>
        <taxon>Zoopagomycota</taxon>
        <taxon>Kickxellomycotina</taxon>
        <taxon>Kickxellomycetes</taxon>
        <taxon>Kickxellales</taxon>
        <taxon>Kickxellaceae</taxon>
        <taxon>Coemansia</taxon>
    </lineage>
</organism>
<evidence type="ECO:0000313" key="2">
    <source>
        <dbReference type="Proteomes" id="UP001150907"/>
    </source>
</evidence>
<accession>A0A9W8EJK7</accession>
<dbReference type="AlphaFoldDB" id="A0A9W8EJK7"/>
<dbReference type="OrthoDB" id="342190at2759"/>
<dbReference type="InterPro" id="IPR029146">
    <property type="entry name" value="Ten1_animal_plant"/>
</dbReference>
<dbReference type="GO" id="GO:0003697">
    <property type="term" value="F:single-stranded DNA binding"/>
    <property type="evidence" value="ECO:0007669"/>
    <property type="project" value="InterPro"/>
</dbReference>
<proteinExistence type="predicted"/>
<protein>
    <recommendedName>
        <fullName evidence="3">CST complex subunit TEN1</fullName>
    </recommendedName>
</protein>
<sequence length="156" mass="16766">MELETGTPVFNDELVAQPLQFIGKTVRVTGTLHSYCPVTDRATLIEGQGLVLVDTKLLGVHQYHLGQTYQLIGMVAATQEASEDPPKDLLEDVRCSPDIVLQARVVREVDGLDMAVYKKSVVLLRAFLKETDAKTAAVAHAPGSAVGTSLPRPGDA</sequence>
<name>A0A9W8EJK7_9FUNG</name>
<dbReference type="GO" id="GO:0042162">
    <property type="term" value="F:telomeric DNA binding"/>
    <property type="evidence" value="ECO:0007669"/>
    <property type="project" value="TreeGrafter"/>
</dbReference>
<dbReference type="PANTHER" id="PTHR33905">
    <property type="entry name" value="CST COMPLEX SUBUNIT TEN1"/>
    <property type="match status" value="1"/>
</dbReference>
<dbReference type="GO" id="GO:0032211">
    <property type="term" value="P:negative regulation of telomere maintenance via telomerase"/>
    <property type="evidence" value="ECO:0007669"/>
    <property type="project" value="TreeGrafter"/>
</dbReference>